<dbReference type="OrthoDB" id="7069080at2"/>
<keyword evidence="1" id="KW-0378">Hydrolase</keyword>
<evidence type="ECO:0000313" key="1">
    <source>
        <dbReference type="EMBL" id="MYZ50877.1"/>
    </source>
</evidence>
<keyword evidence="1" id="KW-0540">Nuclease</keyword>
<dbReference type="EMBL" id="VYSB01000001">
    <property type="protein sequence ID" value="MYZ50877.1"/>
    <property type="molecule type" value="Genomic_DNA"/>
</dbReference>
<accession>A0A2S9KAP2</accession>
<proteinExistence type="predicted"/>
<name>A0A2S9KAP2_9BURK</name>
<comment type="caution">
    <text evidence="2">The sequence shown here is derived from an EMBL/GenBank/DDBJ whole genome shotgun (WGS) entry which is preliminary data.</text>
</comment>
<evidence type="ECO:0000313" key="4">
    <source>
        <dbReference type="Proteomes" id="UP000481947"/>
    </source>
</evidence>
<gene>
    <name evidence="2" type="ORF">C6P61_16110</name>
    <name evidence="1" type="ORF">F5985_01665</name>
</gene>
<reference evidence="2 3" key="1">
    <citation type="submission" date="2018-03" db="EMBL/GenBank/DDBJ databases">
        <title>Comparative genomics illustrates the genes involved in a hyperalkaliphilic mechanisms of Serpentinomonas isolated from highly-alkaline calcium-rich serpentinized springs.</title>
        <authorList>
            <person name="Suzuki S."/>
            <person name="Ishii S."/>
            <person name="Walworth N."/>
            <person name="Bird L."/>
            <person name="Kuenen J.G."/>
            <person name="Nealson K.H."/>
        </authorList>
    </citation>
    <scope>NUCLEOTIDE SEQUENCE [LARGE SCALE GENOMIC DNA]</scope>
    <source>
        <strain evidence="2 3">83</strain>
    </source>
</reference>
<evidence type="ECO:0000313" key="2">
    <source>
        <dbReference type="EMBL" id="PRD67507.1"/>
    </source>
</evidence>
<dbReference type="GO" id="GO:0004519">
    <property type="term" value="F:endonuclease activity"/>
    <property type="evidence" value="ECO:0007669"/>
    <property type="project" value="UniProtKB-KW"/>
</dbReference>
<dbReference type="Proteomes" id="UP000238326">
    <property type="component" value="Unassembled WGS sequence"/>
</dbReference>
<protein>
    <submittedName>
        <fullName evidence="1">Restriction endonuclease</fullName>
    </submittedName>
</protein>
<keyword evidence="3" id="KW-1185">Reference proteome</keyword>
<sequence>MPADPITTCLERLTDYRQFERLCCALLSDADYPRIEPLGGTGDDGLDAILRDDGQGGVIVFAFTVNEKWFPKLKSDSTRVAETQTGVRKLVYACTSHLSAAEKEKAFAYIRATYGWSLDLFDLEGLRVLLVNRLHLIAQHPSIFDPRFFPSAPPNFGQDYLRQHARLLNWLDNSDEELATEIDAVCYNALREFVVASSRAELVCYDHETLTALRALHGAIKKVWTAISDAHYIPSGWRWKFDNMERPYVDIQTILRAKKVEIVLLLAQMRTALHAFVELSRH</sequence>
<reference evidence="1 4" key="2">
    <citation type="submission" date="2019-09" db="EMBL/GenBank/DDBJ databases">
        <title>Identification of Malikia spinosa a prominent benzene-, toluene-, and ethylbenzene-degrading bacterium: enrichment, isolation and whole genome sequencing.</title>
        <authorList>
            <person name="Tancsics A."/>
            <person name="Revesz F."/>
            <person name="Kriszt B."/>
        </authorList>
    </citation>
    <scope>NUCLEOTIDE SEQUENCE [LARGE SCALE GENOMIC DNA]</scope>
    <source>
        <strain evidence="1 4">AB6</strain>
    </source>
</reference>
<evidence type="ECO:0000313" key="3">
    <source>
        <dbReference type="Proteomes" id="UP000238326"/>
    </source>
</evidence>
<dbReference type="RefSeq" id="WP_105730943.1">
    <property type="nucleotide sequence ID" value="NZ_PVLR01000057.1"/>
</dbReference>
<dbReference type="Proteomes" id="UP000481947">
    <property type="component" value="Unassembled WGS sequence"/>
</dbReference>
<dbReference type="AlphaFoldDB" id="A0A2S9KAP2"/>
<organism evidence="2 3">
    <name type="scientific">Malikia spinosa</name>
    <dbReference type="NCBI Taxonomy" id="86180"/>
    <lineage>
        <taxon>Bacteria</taxon>
        <taxon>Pseudomonadati</taxon>
        <taxon>Pseudomonadota</taxon>
        <taxon>Betaproteobacteria</taxon>
        <taxon>Burkholderiales</taxon>
        <taxon>Comamonadaceae</taxon>
        <taxon>Malikia</taxon>
    </lineage>
</organism>
<keyword evidence="1" id="KW-0255">Endonuclease</keyword>
<dbReference type="EMBL" id="PVLR01000057">
    <property type="protein sequence ID" value="PRD67507.1"/>
    <property type="molecule type" value="Genomic_DNA"/>
</dbReference>